<dbReference type="AlphaFoldDB" id="A0A1V4JMW6"/>
<comment type="caution">
    <text evidence="1">The sequence shown here is derived from an EMBL/GenBank/DDBJ whole genome shotgun (WGS) entry which is preliminary data.</text>
</comment>
<evidence type="ECO:0000313" key="1">
    <source>
        <dbReference type="EMBL" id="OPJ73523.1"/>
    </source>
</evidence>
<protein>
    <submittedName>
        <fullName evidence="1">Uncharacterized protein</fullName>
    </submittedName>
</protein>
<name>A0A1V4JMW6_PATFA</name>
<keyword evidence="2" id="KW-1185">Reference proteome</keyword>
<gene>
    <name evidence="1" type="ORF">AV530_005855</name>
</gene>
<dbReference type="Proteomes" id="UP000190648">
    <property type="component" value="Unassembled WGS sequence"/>
</dbReference>
<organism evidence="1 2">
    <name type="scientific">Patagioenas fasciata monilis</name>
    <dbReference type="NCBI Taxonomy" id="372326"/>
    <lineage>
        <taxon>Eukaryota</taxon>
        <taxon>Metazoa</taxon>
        <taxon>Chordata</taxon>
        <taxon>Craniata</taxon>
        <taxon>Vertebrata</taxon>
        <taxon>Euteleostomi</taxon>
        <taxon>Archelosauria</taxon>
        <taxon>Archosauria</taxon>
        <taxon>Dinosauria</taxon>
        <taxon>Saurischia</taxon>
        <taxon>Theropoda</taxon>
        <taxon>Coelurosauria</taxon>
        <taxon>Aves</taxon>
        <taxon>Neognathae</taxon>
        <taxon>Neoaves</taxon>
        <taxon>Columbimorphae</taxon>
        <taxon>Columbiformes</taxon>
        <taxon>Columbidae</taxon>
        <taxon>Patagioenas</taxon>
    </lineage>
</organism>
<evidence type="ECO:0000313" key="2">
    <source>
        <dbReference type="Proteomes" id="UP000190648"/>
    </source>
</evidence>
<accession>A0A1V4JMW6</accession>
<proteinExistence type="predicted"/>
<sequence length="99" mass="11128">MVSTGYLAHFDRDWFGINYSSSRAAGLWEREPSLQQRDDYRQLGMAGGISLSASVEVHQKELRLGSQATSAADMSWNARRGFNREGRTIQSIFSVILTE</sequence>
<reference evidence="1 2" key="1">
    <citation type="submission" date="2016-02" db="EMBL/GenBank/DDBJ databases">
        <title>Band-tailed pigeon sequencing and assembly.</title>
        <authorList>
            <person name="Soares A.E."/>
            <person name="Novak B.J."/>
            <person name="Rice E.S."/>
            <person name="O'Connell B."/>
            <person name="Chang D."/>
            <person name="Weber S."/>
            <person name="Shapiro B."/>
        </authorList>
    </citation>
    <scope>NUCLEOTIDE SEQUENCE [LARGE SCALE GENOMIC DNA]</scope>
    <source>
        <strain evidence="1">BTP2013</strain>
        <tissue evidence="1">Blood</tissue>
    </source>
</reference>
<dbReference type="EMBL" id="LSYS01006902">
    <property type="protein sequence ID" value="OPJ73523.1"/>
    <property type="molecule type" value="Genomic_DNA"/>
</dbReference>